<gene>
    <name evidence="2" type="ORF">ACFQL9_16400</name>
</gene>
<dbReference type="RefSeq" id="WP_284031916.1">
    <property type="nucleotide sequence ID" value="NZ_CP126154.1"/>
</dbReference>
<dbReference type="AlphaFoldDB" id="A0ABD5WD72"/>
<keyword evidence="1" id="KW-1133">Transmembrane helix</keyword>
<keyword evidence="1" id="KW-0812">Transmembrane</keyword>
<reference evidence="2 3" key="1">
    <citation type="journal article" date="2019" name="Int. J. Syst. Evol. Microbiol.">
        <title>The Global Catalogue of Microorganisms (GCM) 10K type strain sequencing project: providing services to taxonomists for standard genome sequencing and annotation.</title>
        <authorList>
            <consortium name="The Broad Institute Genomics Platform"/>
            <consortium name="The Broad Institute Genome Sequencing Center for Infectious Disease"/>
            <person name="Wu L."/>
            <person name="Ma J."/>
        </authorList>
    </citation>
    <scope>NUCLEOTIDE SEQUENCE [LARGE SCALE GENOMIC DNA]</scope>
    <source>
        <strain evidence="2 3">DT31</strain>
    </source>
</reference>
<dbReference type="EMBL" id="JBHTAH010000020">
    <property type="protein sequence ID" value="MFC7071227.1"/>
    <property type="molecule type" value="Genomic_DNA"/>
</dbReference>
<keyword evidence="1" id="KW-0472">Membrane</keyword>
<evidence type="ECO:0000313" key="3">
    <source>
        <dbReference type="Proteomes" id="UP001596461"/>
    </source>
</evidence>
<sequence>MLAFVSVVFPLLVAAWVFRDATSRGWPLAARVTVAAAVAGSSLFVVVIGPLAGAVGYFALTRR</sequence>
<keyword evidence="3" id="KW-1185">Reference proteome</keyword>
<evidence type="ECO:0000256" key="1">
    <source>
        <dbReference type="SAM" id="Phobius"/>
    </source>
</evidence>
<accession>A0ABD5WD72</accession>
<organism evidence="2 3">
    <name type="scientific">Halobaculum lipolyticum</name>
    <dbReference type="NCBI Taxonomy" id="3032001"/>
    <lineage>
        <taxon>Archaea</taxon>
        <taxon>Methanobacteriati</taxon>
        <taxon>Methanobacteriota</taxon>
        <taxon>Stenosarchaea group</taxon>
        <taxon>Halobacteria</taxon>
        <taxon>Halobacteriales</taxon>
        <taxon>Haloferacaceae</taxon>
        <taxon>Halobaculum</taxon>
    </lineage>
</organism>
<comment type="caution">
    <text evidence="2">The sequence shown here is derived from an EMBL/GenBank/DDBJ whole genome shotgun (WGS) entry which is preliminary data.</text>
</comment>
<name>A0ABD5WD72_9EURY</name>
<dbReference type="GeneID" id="81123729"/>
<feature type="transmembrane region" description="Helical" evidence="1">
    <location>
        <begin position="35"/>
        <end position="60"/>
    </location>
</feature>
<evidence type="ECO:0000313" key="2">
    <source>
        <dbReference type="EMBL" id="MFC7071227.1"/>
    </source>
</evidence>
<proteinExistence type="predicted"/>
<dbReference type="Proteomes" id="UP001596461">
    <property type="component" value="Unassembled WGS sequence"/>
</dbReference>
<protein>
    <submittedName>
        <fullName evidence="2">Uncharacterized protein</fullName>
    </submittedName>
</protein>